<dbReference type="PANTHER" id="PTHR43802:SF1">
    <property type="entry name" value="IP11341P-RELATED"/>
    <property type="match status" value="1"/>
</dbReference>
<dbReference type="Pfam" id="PF00378">
    <property type="entry name" value="ECH_1"/>
    <property type="match status" value="1"/>
</dbReference>
<dbReference type="EMBL" id="AMCK01000009">
    <property type="protein sequence ID" value="EKB45162.1"/>
    <property type="molecule type" value="Genomic_DNA"/>
</dbReference>
<dbReference type="Gene3D" id="3.90.226.10">
    <property type="entry name" value="2-enoyl-CoA Hydratase, Chain A, domain 1"/>
    <property type="match status" value="1"/>
</dbReference>
<protein>
    <submittedName>
        <fullName evidence="2">Putative enoyl-CoA hydratase echA8</fullName>
        <ecNumber evidence="2">4.2.1.17</ecNumber>
    </submittedName>
</protein>
<organism evidence="2 3">
    <name type="scientific">Solibacillus isronensis B3W22</name>
    <dbReference type="NCBI Taxonomy" id="1224748"/>
    <lineage>
        <taxon>Bacteria</taxon>
        <taxon>Bacillati</taxon>
        <taxon>Bacillota</taxon>
        <taxon>Bacilli</taxon>
        <taxon>Bacillales</taxon>
        <taxon>Caryophanaceae</taxon>
        <taxon>Solibacillus</taxon>
    </lineage>
</organism>
<dbReference type="PATRIC" id="fig|1224748.3.peg.2020"/>
<dbReference type="AlphaFoldDB" id="K1KZ66"/>
<sequence>MSNEIVKEKAVLVEKKGRIAYVILNRPEKLNALNADLFRDLDYALDDLEHDDSVSVLIIKGSGRAFSVGYDVEKYKSPSVIEDKNNLEQYTRRWLRIWEYPKPIIAQVHGYALAGGTQLLASCDIVITDEDTQFGFPSLPLGGGFVGIYWGWHIGHQRAKMLDLTAGSRISGREAEQYGIAAKCVNSGELEEETLKIAKGIAKTPLDILKLKKQAHNRIMDLQGFRTGVMFGPEQDAIIHTADGIKLVQQKISELGLKGAIQWFNEQEV</sequence>
<dbReference type="GO" id="GO:0004300">
    <property type="term" value="F:enoyl-CoA hydratase activity"/>
    <property type="evidence" value="ECO:0007669"/>
    <property type="project" value="UniProtKB-EC"/>
</dbReference>
<dbReference type="InterPro" id="IPR001753">
    <property type="entry name" value="Enoyl-CoA_hydra/iso"/>
</dbReference>
<name>K1KZ66_9BACL</name>
<evidence type="ECO:0000313" key="2">
    <source>
        <dbReference type="EMBL" id="EKB45162.1"/>
    </source>
</evidence>
<dbReference type="SUPFAM" id="SSF52096">
    <property type="entry name" value="ClpP/crotonase"/>
    <property type="match status" value="1"/>
</dbReference>
<reference evidence="2 3" key="1">
    <citation type="journal article" date="2012" name="J. Bacteriol.">
        <title>Draft Genome Sequence of Bacillus isronensis Strain B3W22, Isolated from the Upper Atmosphere.</title>
        <authorList>
            <person name="Shivaji S."/>
            <person name="Ara S."/>
            <person name="Singh S.K."/>
            <person name="Bandi S."/>
            <person name="Singh A."/>
            <person name="Pinnaka A.K."/>
        </authorList>
    </citation>
    <scope>NUCLEOTIDE SEQUENCE [LARGE SCALE GENOMIC DNA]</scope>
    <source>
        <strain evidence="2 3">B3W22</strain>
    </source>
</reference>
<accession>K1KZ66</accession>
<dbReference type="InterPro" id="IPR029045">
    <property type="entry name" value="ClpP/crotonase-like_dom_sf"/>
</dbReference>
<comment type="similarity">
    <text evidence="1">Belongs to the enoyl-CoA hydratase/isomerase family.</text>
</comment>
<comment type="caution">
    <text evidence="2">The sequence shown here is derived from an EMBL/GenBank/DDBJ whole genome shotgun (WGS) entry which is preliminary data.</text>
</comment>
<evidence type="ECO:0000313" key="3">
    <source>
        <dbReference type="Proteomes" id="UP000004738"/>
    </source>
</evidence>
<keyword evidence="3" id="KW-1185">Reference proteome</keyword>
<gene>
    <name evidence="2" type="primary">echA8_5</name>
    <name evidence="2" type="ORF">B857_02041</name>
</gene>
<proteinExistence type="inferred from homology"/>
<evidence type="ECO:0000256" key="1">
    <source>
        <dbReference type="ARBA" id="ARBA00005254"/>
    </source>
</evidence>
<dbReference type="RefSeq" id="WP_008406096.1">
    <property type="nucleotide sequence ID" value="NZ_AMCK01000009.1"/>
</dbReference>
<dbReference type="CDD" id="cd06558">
    <property type="entry name" value="crotonase-like"/>
    <property type="match status" value="1"/>
</dbReference>
<dbReference type="EC" id="4.2.1.17" evidence="2"/>
<dbReference type="Proteomes" id="UP000004738">
    <property type="component" value="Unassembled WGS sequence"/>
</dbReference>
<dbReference type="PANTHER" id="PTHR43802">
    <property type="entry name" value="ENOYL-COA HYDRATASE"/>
    <property type="match status" value="1"/>
</dbReference>
<keyword evidence="2" id="KW-0456">Lyase</keyword>